<dbReference type="HAMAP" id="MF_01872">
    <property type="entry name" value="tRNA_methyltr_YfiC"/>
    <property type="match status" value="1"/>
</dbReference>
<dbReference type="RefSeq" id="WP_380903529.1">
    <property type="nucleotide sequence ID" value="NZ_JBHUEG010000001.1"/>
</dbReference>
<sequence>MGSIFRFKQFEVEQGNCAMRINTDGVLLGGLAWHASATHILDIGTGTGVIAMMLAQRHPQAVIDAVEIDAEACEQAATNFRGSRFADRLHVFQGSFVDLHPTKMYDLIVSNPPFYTHSLHNPDPRKRLAKHTDDLFFVELLNFVQLYLSDTGHFECIVPTALAETLVGTMLENRGLHLQSEWTIRSFPDETPIRKLLRVGKAPLKIERNELSIYLCKGEYSERYKDILQPYFLAF</sequence>
<reference evidence="9" key="1">
    <citation type="journal article" date="2019" name="Int. J. Syst. Evol. Microbiol.">
        <title>The Global Catalogue of Microorganisms (GCM) 10K type strain sequencing project: providing services to taxonomists for standard genome sequencing and annotation.</title>
        <authorList>
            <consortium name="The Broad Institute Genomics Platform"/>
            <consortium name="The Broad Institute Genome Sequencing Center for Infectious Disease"/>
            <person name="Wu L."/>
            <person name="Ma J."/>
        </authorList>
    </citation>
    <scope>NUCLEOTIDE SEQUENCE [LARGE SCALE GENOMIC DNA]</scope>
    <source>
        <strain evidence="9">KCTC 42662</strain>
    </source>
</reference>
<dbReference type="PANTHER" id="PTHR47739">
    <property type="entry name" value="TRNA1(VAL) (ADENINE(37)-N6)-METHYLTRANSFERASE"/>
    <property type="match status" value="1"/>
</dbReference>
<dbReference type="GO" id="GO:0008168">
    <property type="term" value="F:methyltransferase activity"/>
    <property type="evidence" value="ECO:0007669"/>
    <property type="project" value="UniProtKB-KW"/>
</dbReference>
<evidence type="ECO:0000256" key="5">
    <source>
        <dbReference type="ARBA" id="ARBA00022694"/>
    </source>
</evidence>
<comment type="subcellular location">
    <subcellularLocation>
        <location evidence="6">Cytoplasm</location>
    </subcellularLocation>
</comment>
<dbReference type="SUPFAM" id="SSF53335">
    <property type="entry name" value="S-adenosyl-L-methionine-dependent methyltransferases"/>
    <property type="match status" value="1"/>
</dbReference>
<protein>
    <recommendedName>
        <fullName evidence="6">tRNA1(Val) (adenine(37)-N6)-methyltransferase</fullName>
        <ecNumber evidence="6">2.1.1.223</ecNumber>
    </recommendedName>
    <alternativeName>
        <fullName evidence="6">tRNA m6A37 methyltransferase</fullName>
    </alternativeName>
</protein>
<evidence type="ECO:0000256" key="3">
    <source>
        <dbReference type="ARBA" id="ARBA00022679"/>
    </source>
</evidence>
<organism evidence="8 9">
    <name type="scientific">Sphingobacterium suaedae</name>
    <dbReference type="NCBI Taxonomy" id="1686402"/>
    <lineage>
        <taxon>Bacteria</taxon>
        <taxon>Pseudomonadati</taxon>
        <taxon>Bacteroidota</taxon>
        <taxon>Sphingobacteriia</taxon>
        <taxon>Sphingobacteriales</taxon>
        <taxon>Sphingobacteriaceae</taxon>
        <taxon>Sphingobacterium</taxon>
    </lineage>
</organism>
<dbReference type="GO" id="GO:0032259">
    <property type="term" value="P:methylation"/>
    <property type="evidence" value="ECO:0007669"/>
    <property type="project" value="UniProtKB-KW"/>
</dbReference>
<dbReference type="EMBL" id="JBHULR010000004">
    <property type="protein sequence ID" value="MFD2548096.1"/>
    <property type="molecule type" value="Genomic_DNA"/>
</dbReference>
<dbReference type="InterPro" id="IPR022882">
    <property type="entry name" value="tRNA_adenine-N6_MeTrfase"/>
</dbReference>
<proteinExistence type="inferred from homology"/>
<keyword evidence="2 6" id="KW-0489">Methyltransferase</keyword>
<dbReference type="EC" id="2.1.1.223" evidence="6"/>
<evidence type="ECO:0000313" key="9">
    <source>
        <dbReference type="Proteomes" id="UP001597545"/>
    </source>
</evidence>
<evidence type="ECO:0000256" key="2">
    <source>
        <dbReference type="ARBA" id="ARBA00022603"/>
    </source>
</evidence>
<keyword evidence="3 6" id="KW-0808">Transferase</keyword>
<dbReference type="Gene3D" id="3.40.50.150">
    <property type="entry name" value="Vaccinia Virus protein VP39"/>
    <property type="match status" value="1"/>
</dbReference>
<evidence type="ECO:0000313" key="8">
    <source>
        <dbReference type="EMBL" id="MFD2548096.1"/>
    </source>
</evidence>
<evidence type="ECO:0000256" key="4">
    <source>
        <dbReference type="ARBA" id="ARBA00022691"/>
    </source>
</evidence>
<comment type="function">
    <text evidence="6">Specifically methylates the adenine in position 37 of tRNA(1)(Val) (anticodon cmo5UAC).</text>
</comment>
<dbReference type="PROSITE" id="PS00092">
    <property type="entry name" value="N6_MTASE"/>
    <property type="match status" value="1"/>
</dbReference>
<keyword evidence="9" id="KW-1185">Reference proteome</keyword>
<comment type="similarity">
    <text evidence="6">Belongs to the methyltransferase superfamily. tRNA (adenine-N(6)-)-methyltransferase family.</text>
</comment>
<keyword evidence="5 6" id="KW-0819">tRNA processing</keyword>
<evidence type="ECO:0000256" key="1">
    <source>
        <dbReference type="ARBA" id="ARBA00022490"/>
    </source>
</evidence>
<keyword evidence="1 6" id="KW-0963">Cytoplasm</keyword>
<name>A0ABW5KGJ0_9SPHI</name>
<dbReference type="InterPro" id="IPR007848">
    <property type="entry name" value="Small_mtfrase_dom"/>
</dbReference>
<dbReference type="Pfam" id="PF05175">
    <property type="entry name" value="MTS"/>
    <property type="match status" value="1"/>
</dbReference>
<comment type="catalytic activity">
    <reaction evidence="6">
        <text>adenosine(37) in tRNA1(Val) + S-adenosyl-L-methionine = N(6)-methyladenosine(37) in tRNA1(Val) + S-adenosyl-L-homocysteine + H(+)</text>
        <dbReference type="Rhea" id="RHEA:43160"/>
        <dbReference type="Rhea" id="RHEA-COMP:10369"/>
        <dbReference type="Rhea" id="RHEA-COMP:10370"/>
        <dbReference type="ChEBI" id="CHEBI:15378"/>
        <dbReference type="ChEBI" id="CHEBI:57856"/>
        <dbReference type="ChEBI" id="CHEBI:59789"/>
        <dbReference type="ChEBI" id="CHEBI:74411"/>
        <dbReference type="ChEBI" id="CHEBI:74449"/>
        <dbReference type="EC" id="2.1.1.223"/>
    </reaction>
</comment>
<accession>A0ABW5KGJ0</accession>
<feature type="domain" description="Methyltransferase small" evidence="7">
    <location>
        <begin position="36"/>
        <end position="123"/>
    </location>
</feature>
<dbReference type="InterPro" id="IPR002052">
    <property type="entry name" value="DNA_methylase_N6_adenine_CS"/>
</dbReference>
<evidence type="ECO:0000256" key="6">
    <source>
        <dbReference type="HAMAP-Rule" id="MF_01872"/>
    </source>
</evidence>
<dbReference type="CDD" id="cd02440">
    <property type="entry name" value="AdoMet_MTases"/>
    <property type="match status" value="1"/>
</dbReference>
<comment type="caution">
    <text evidence="8">The sequence shown here is derived from an EMBL/GenBank/DDBJ whole genome shotgun (WGS) entry which is preliminary data.</text>
</comment>
<evidence type="ECO:0000259" key="7">
    <source>
        <dbReference type="Pfam" id="PF05175"/>
    </source>
</evidence>
<dbReference type="InterPro" id="IPR050210">
    <property type="entry name" value="tRNA_Adenine-N(6)_MTase"/>
</dbReference>
<dbReference type="InterPro" id="IPR029063">
    <property type="entry name" value="SAM-dependent_MTases_sf"/>
</dbReference>
<dbReference type="Proteomes" id="UP001597545">
    <property type="component" value="Unassembled WGS sequence"/>
</dbReference>
<keyword evidence="4 6" id="KW-0949">S-adenosyl-L-methionine</keyword>
<dbReference type="PANTHER" id="PTHR47739:SF1">
    <property type="entry name" value="TRNA1(VAL) (ADENINE(37)-N6)-METHYLTRANSFERASE"/>
    <property type="match status" value="1"/>
</dbReference>
<gene>
    <name evidence="8" type="ORF">ACFSR5_10615</name>
</gene>